<feature type="compositionally biased region" description="Low complexity" evidence="11">
    <location>
        <begin position="1333"/>
        <end position="1347"/>
    </location>
</feature>
<keyword evidence="13" id="KW-1185">Reference proteome</keyword>
<dbReference type="Gene3D" id="1.10.340.70">
    <property type="match status" value="1"/>
</dbReference>
<evidence type="ECO:0000256" key="5">
    <source>
        <dbReference type="ARBA" id="ARBA00022695"/>
    </source>
</evidence>
<dbReference type="Gene3D" id="3.10.20.370">
    <property type="match status" value="1"/>
</dbReference>
<keyword evidence="10" id="KW-0175">Coiled coil</keyword>
<keyword evidence="9" id="KW-0695">RNA-directed DNA polymerase</keyword>
<feature type="compositionally biased region" description="Low complexity" evidence="11">
    <location>
        <begin position="447"/>
        <end position="465"/>
    </location>
</feature>
<evidence type="ECO:0000256" key="1">
    <source>
        <dbReference type="ARBA" id="ARBA00010879"/>
    </source>
</evidence>
<feature type="compositionally biased region" description="Pro residues" evidence="11">
    <location>
        <begin position="473"/>
        <end position="498"/>
    </location>
</feature>
<dbReference type="GeneID" id="107120984"/>
<dbReference type="CDD" id="cd09274">
    <property type="entry name" value="RNase_HI_RT_Ty3"/>
    <property type="match status" value="1"/>
</dbReference>
<dbReference type="InterPro" id="IPR043502">
    <property type="entry name" value="DNA/RNA_pol_sf"/>
</dbReference>
<feature type="compositionally biased region" description="Basic and acidic residues" evidence="11">
    <location>
        <begin position="923"/>
        <end position="963"/>
    </location>
</feature>
<proteinExistence type="inferred from homology"/>
<feature type="region of interest" description="Disordered" evidence="11">
    <location>
        <begin position="445"/>
        <end position="503"/>
    </location>
</feature>
<evidence type="ECO:0000313" key="14">
    <source>
        <dbReference type="RefSeq" id="XP_015279264.1"/>
    </source>
</evidence>
<dbReference type="InterPro" id="IPR043128">
    <property type="entry name" value="Rev_trsase/Diguanyl_cyclase"/>
</dbReference>
<feature type="region of interest" description="Disordered" evidence="11">
    <location>
        <begin position="533"/>
        <end position="571"/>
    </location>
</feature>
<evidence type="ECO:0000256" key="7">
    <source>
        <dbReference type="ARBA" id="ARBA00022759"/>
    </source>
</evidence>
<evidence type="ECO:0000256" key="8">
    <source>
        <dbReference type="ARBA" id="ARBA00022801"/>
    </source>
</evidence>
<evidence type="ECO:0000313" key="13">
    <source>
        <dbReference type="Proteomes" id="UP000694871"/>
    </source>
</evidence>
<dbReference type="Pfam" id="PF17921">
    <property type="entry name" value="Integrase_H2C2"/>
    <property type="match status" value="1"/>
</dbReference>
<feature type="compositionally biased region" description="Low complexity" evidence="11">
    <location>
        <begin position="535"/>
        <end position="548"/>
    </location>
</feature>
<protein>
    <recommendedName>
        <fullName evidence="2">ribonuclease H</fullName>
        <ecNumber evidence="2">3.1.26.4</ecNumber>
    </recommendedName>
</protein>
<dbReference type="InterPro" id="IPR000477">
    <property type="entry name" value="RT_dom"/>
</dbReference>
<feature type="domain" description="Reverse transcriptase" evidence="12">
    <location>
        <begin position="1"/>
        <end position="88"/>
    </location>
</feature>
<evidence type="ECO:0000256" key="9">
    <source>
        <dbReference type="ARBA" id="ARBA00022918"/>
    </source>
</evidence>
<dbReference type="PROSITE" id="PS50878">
    <property type="entry name" value="RT_POL"/>
    <property type="match status" value="1"/>
</dbReference>
<keyword evidence="6" id="KW-0540">Nuclease</keyword>
<dbReference type="PANTHER" id="PTHR14429:SF20">
    <property type="entry name" value="FIBROSIN-1-LIKE PROTEIN"/>
    <property type="match status" value="1"/>
</dbReference>
<comment type="similarity">
    <text evidence="1">Belongs to the beta type-B retroviral polymerase family. HERV class-II K(HML-2) pol subfamily.</text>
</comment>
<feature type="region of interest" description="Disordered" evidence="11">
    <location>
        <begin position="391"/>
        <end position="428"/>
    </location>
</feature>
<feature type="compositionally biased region" description="Pro residues" evidence="11">
    <location>
        <begin position="1318"/>
        <end position="1332"/>
    </location>
</feature>
<evidence type="ECO:0000256" key="10">
    <source>
        <dbReference type="SAM" id="Coils"/>
    </source>
</evidence>
<feature type="region of interest" description="Disordered" evidence="11">
    <location>
        <begin position="1311"/>
        <end position="1368"/>
    </location>
</feature>
<keyword evidence="3" id="KW-0597">Phosphoprotein</keyword>
<keyword evidence="7" id="KW-0255">Endonuclease</keyword>
<dbReference type="InterPro" id="IPR041588">
    <property type="entry name" value="Integrase_H2C2"/>
</dbReference>
<evidence type="ECO:0000256" key="11">
    <source>
        <dbReference type="SAM" id="MobiDB-lite"/>
    </source>
</evidence>
<dbReference type="PRINTS" id="PR02044">
    <property type="entry name" value="FIBROSIN1LPF"/>
</dbReference>
<accession>A0ABM1KZX7</accession>
<feature type="compositionally biased region" description="Pro residues" evidence="11">
    <location>
        <begin position="911"/>
        <end position="920"/>
    </location>
</feature>
<gene>
    <name evidence="14" type="primary">FBRSL1</name>
</gene>
<name>A0ABM1KZX7_GEKJA</name>
<dbReference type="InterPro" id="IPR041373">
    <property type="entry name" value="RT_RNaseH"/>
</dbReference>
<evidence type="ECO:0000256" key="3">
    <source>
        <dbReference type="ARBA" id="ARBA00022553"/>
    </source>
</evidence>
<feature type="region of interest" description="Disordered" evidence="11">
    <location>
        <begin position="890"/>
        <end position="1060"/>
    </location>
</feature>
<dbReference type="SUPFAM" id="SSF56672">
    <property type="entry name" value="DNA/RNA polymerases"/>
    <property type="match status" value="1"/>
</dbReference>
<dbReference type="PANTHER" id="PTHR14429">
    <property type="entry name" value="FIBROSIN FAMILY MEMBER"/>
    <property type="match status" value="1"/>
</dbReference>
<keyword evidence="8" id="KW-0378">Hydrolase</keyword>
<sequence>MPLGLTNLSVVFQRLMNYVFQDLLDHFVIIYLDGILVYSNDPVQHIEHVRQVLQCLRTHGLYAKLEKYPQLPFTVEADASSVAIGAVLSQRDDPTQPLQPCAYYSCQLTAAERNYTIWERELLAIKAAFKVWRHYLKGARHPVQVLADPRTLEHLQTTHHLNQRQIRWSLFLSQFDFRISYIPQTQNQKANTLFCKPEYAPALTEETPATSILPPVVFAATSSHSTLTSDIHTEQAKNSWAQQRLQDLQEGPAGELTTRDDLLLHQDRLYVPPGPLQAEVLRLTNDSLPAGHFSQHKTTHLLTWEFWWPRVHADIARYVSSCDVCRRAKGLPAKPSGLLHPLPMPSGPWDTISMDFIVDLPRSQGHTCIFNSANLELPRIRSALVAGKASEGSEKLFSPAATKGPASNDKAEVKAASVPKVSGLERSQELSTDVPFVLPIHSPQPPAAVVTSTSSAPTSSARASPLLKKEPLITPPAPPRLTPQPQPRPQSQPQPRPQSHPQLLPELRTQPQSHIPPPLNYQVHHQVAHNGLNNISRSSSASSATSISLPKHLPLSPQIPPHHSSGPALPLSISNLAASHFPLRSQSQHQHHPAMFATPPTLPPPPALPTNSLVIPGHPADTSLLISFNQPIMYCQPHSGILIGTLSQASLLPPPMSPHVENHHSMTCRNRECQFDKYAPKLDNPYFRHSNFFPSYPPAMPGMPPMLPHSGPFGSLQGAFQPKTSNPIDVASRPGTVHHTLLQKTPGVSDPYRPPVRKPGKWCAVHVQIAWQIYHHQQKIKQMQLDPHKLEIGGKLDLFSRPPAPGVFPGFHYPQDLARPLFSTTGSAHPATTPFGPSPHHSSFLPTSHLADPFSRSSTFSGLGNLGSNAFGGLGSHTLSHNSIFAHKEGPNLQSFNNPHEPWNRLHRTPPSFPTPPQWPKPGDSERSSSVTNHDRDRESEKRELSTSKEDRDKERDLLDKNRHSNRSSPASAPVTHQISNLIRSNSLTSNEPTRQVGLSDRERSKEPERDIPDRLRDPPPIVEHKIKESRSPVKEPPSHDKRSSEDNTKPVIQSVSPYSKPALSESLKLSNLMNKDIERKPELPTDLQKIKNDIKVKEERKEDGDVLVVSSEPSQHSRTVEHPPPPSLHGLPLPHTMAATMPLSMSSVHQMNNMNVLDRSRMMTPLMGMNPLSGRERLPHPGFSWDPVRDPLRDAYRSLDLHRRMDFQLRAEPIHRFPTTSGFYDHERSYRDREPHDYNHENLLEARREQERLRQVEERERLHLREELERARMQHLHPSPIESHLAHVPSFMPHLGGMHYPRLSPSAAMHNGILNRNPPPTAALSAPPPLVPANSTRPSSPRRTTPLTNSESRDYSPSRNPKEVEAR</sequence>
<dbReference type="EC" id="3.1.26.4" evidence="2"/>
<feature type="region of interest" description="Disordered" evidence="11">
    <location>
        <begin position="824"/>
        <end position="847"/>
    </location>
</feature>
<reference evidence="14" key="1">
    <citation type="submission" date="2025-08" db="UniProtKB">
        <authorList>
            <consortium name="RefSeq"/>
        </authorList>
    </citation>
    <scope>IDENTIFICATION</scope>
</reference>
<evidence type="ECO:0000256" key="6">
    <source>
        <dbReference type="ARBA" id="ARBA00022722"/>
    </source>
</evidence>
<feature type="region of interest" description="Disordered" evidence="11">
    <location>
        <begin position="584"/>
        <end position="608"/>
    </location>
</feature>
<dbReference type="Gene3D" id="3.30.70.270">
    <property type="match status" value="1"/>
</dbReference>
<evidence type="ECO:0000256" key="2">
    <source>
        <dbReference type="ARBA" id="ARBA00012180"/>
    </source>
</evidence>
<evidence type="ECO:0000256" key="4">
    <source>
        <dbReference type="ARBA" id="ARBA00022679"/>
    </source>
</evidence>
<keyword evidence="4" id="KW-0808">Transferase</keyword>
<dbReference type="RefSeq" id="XP_015279264.1">
    <property type="nucleotide sequence ID" value="XM_015423778.1"/>
</dbReference>
<feature type="compositionally biased region" description="Polar residues" evidence="11">
    <location>
        <begin position="967"/>
        <end position="994"/>
    </location>
</feature>
<dbReference type="Pfam" id="PF15336">
    <property type="entry name" value="Auts2"/>
    <property type="match status" value="1"/>
</dbReference>
<feature type="compositionally biased region" description="Basic and acidic residues" evidence="11">
    <location>
        <begin position="1352"/>
        <end position="1368"/>
    </location>
</feature>
<evidence type="ECO:0000259" key="12">
    <source>
        <dbReference type="PROSITE" id="PS50878"/>
    </source>
</evidence>
<dbReference type="CDD" id="cd01647">
    <property type="entry name" value="RT_LTR"/>
    <property type="match status" value="1"/>
</dbReference>
<feature type="coiled-coil region" evidence="10">
    <location>
        <begin position="1240"/>
        <end position="1275"/>
    </location>
</feature>
<dbReference type="Pfam" id="PF00078">
    <property type="entry name" value="RVT_1"/>
    <property type="match status" value="1"/>
</dbReference>
<dbReference type="Pfam" id="PF17917">
    <property type="entry name" value="RT_RNaseH"/>
    <property type="match status" value="1"/>
</dbReference>
<feature type="region of interest" description="Disordered" evidence="11">
    <location>
        <begin position="1100"/>
        <end position="1128"/>
    </location>
</feature>
<dbReference type="InterPro" id="IPR023246">
    <property type="entry name" value="AUTS2"/>
</dbReference>
<keyword evidence="5" id="KW-0548">Nucleotidyltransferase</keyword>
<dbReference type="Proteomes" id="UP000694871">
    <property type="component" value="Unplaced"/>
</dbReference>
<feature type="compositionally biased region" description="Basic and acidic residues" evidence="11">
    <location>
        <begin position="1000"/>
        <end position="1049"/>
    </location>
</feature>
<organism evidence="13 14">
    <name type="scientific">Gekko japonicus</name>
    <name type="common">Schlegel's Japanese gecko</name>
    <dbReference type="NCBI Taxonomy" id="146911"/>
    <lineage>
        <taxon>Eukaryota</taxon>
        <taxon>Metazoa</taxon>
        <taxon>Chordata</taxon>
        <taxon>Craniata</taxon>
        <taxon>Vertebrata</taxon>
        <taxon>Euteleostomi</taxon>
        <taxon>Lepidosauria</taxon>
        <taxon>Squamata</taxon>
        <taxon>Bifurcata</taxon>
        <taxon>Gekkota</taxon>
        <taxon>Gekkonidae</taxon>
        <taxon>Gekkoninae</taxon>
        <taxon>Gekko</taxon>
    </lineage>
</organism>